<evidence type="ECO:0000313" key="1">
    <source>
        <dbReference type="EMBL" id="AKA83776.1"/>
    </source>
</evidence>
<evidence type="ECO:0000313" key="2">
    <source>
        <dbReference type="Proteomes" id="UP000033099"/>
    </source>
</evidence>
<proteinExistence type="predicted"/>
<accession>A0AAU8TNK6</accession>
<dbReference type="EMBL" id="CP011117">
    <property type="protein sequence ID" value="AKA83776.1"/>
    <property type="molecule type" value="Genomic_DNA"/>
</dbReference>
<gene>
    <name evidence="1" type="ORF">VO64_3230</name>
</gene>
<protein>
    <submittedName>
        <fullName evidence="1">Uncharacterized protein</fullName>
    </submittedName>
</protein>
<dbReference type="Proteomes" id="UP000033099">
    <property type="component" value="Chromosome"/>
</dbReference>
<reference evidence="1 2" key="1">
    <citation type="journal article" date="2015" name="Genome Announc.">
        <title>Complete Genome Sequence of Biocontrol Strain Pseudomonas fluorescens LBUM223.</title>
        <authorList>
            <person name="Roquigny R."/>
            <person name="Arseneault T."/>
            <person name="Gadkar V.J."/>
            <person name="Novinscak A."/>
            <person name="Joly D.L."/>
            <person name="Filion M."/>
        </authorList>
    </citation>
    <scope>NUCLEOTIDE SEQUENCE [LARGE SCALE GENOMIC DNA]</scope>
    <source>
        <strain evidence="1 2">LBUM223</strain>
    </source>
</reference>
<name>A0AAU8TNK6_9PSED</name>
<organism evidence="1 2">
    <name type="scientific">Pseudomonas synxantha</name>
    <dbReference type="NCBI Taxonomy" id="47883"/>
    <lineage>
        <taxon>Bacteria</taxon>
        <taxon>Pseudomonadati</taxon>
        <taxon>Pseudomonadota</taxon>
        <taxon>Gammaproteobacteria</taxon>
        <taxon>Pseudomonadales</taxon>
        <taxon>Pseudomonadaceae</taxon>
        <taxon>Pseudomonas</taxon>
    </lineage>
</organism>
<dbReference type="AlphaFoldDB" id="A0AAU8TNK6"/>
<dbReference type="KEGG" id="pfb:VO64_3230"/>
<sequence>MLTADAYRLSRLLVSGITQQLDDDLNMFINLPAPSPGSWLAILDPT</sequence>